<evidence type="ECO:0000313" key="9">
    <source>
        <dbReference type="Proteomes" id="UP001183390"/>
    </source>
</evidence>
<dbReference type="GO" id="GO:0032259">
    <property type="term" value="P:methylation"/>
    <property type="evidence" value="ECO:0007669"/>
    <property type="project" value="UniProtKB-KW"/>
</dbReference>
<dbReference type="PROSITE" id="PS51679">
    <property type="entry name" value="SAM_MT_C5"/>
    <property type="match status" value="1"/>
</dbReference>
<dbReference type="Pfam" id="PF00145">
    <property type="entry name" value="DNA_methylase"/>
    <property type="match status" value="1"/>
</dbReference>
<keyword evidence="5" id="KW-0680">Restriction system</keyword>
<keyword evidence="2 6" id="KW-0489">Methyltransferase</keyword>
<dbReference type="InterPro" id="IPR001525">
    <property type="entry name" value="C5_MeTfrase"/>
</dbReference>
<evidence type="ECO:0000256" key="5">
    <source>
        <dbReference type="ARBA" id="ARBA00022747"/>
    </source>
</evidence>
<evidence type="ECO:0000256" key="2">
    <source>
        <dbReference type="ARBA" id="ARBA00022603"/>
    </source>
</evidence>
<dbReference type="NCBIfam" id="TIGR00675">
    <property type="entry name" value="dcm"/>
    <property type="match status" value="1"/>
</dbReference>
<dbReference type="Gene3D" id="3.40.50.150">
    <property type="entry name" value="Vaccinia Virus protein VP39"/>
    <property type="match status" value="1"/>
</dbReference>
<dbReference type="EMBL" id="JAVREP010000001">
    <property type="protein sequence ID" value="MDT0326955.1"/>
    <property type="molecule type" value="Genomic_DNA"/>
</dbReference>
<dbReference type="SUPFAM" id="SSF53335">
    <property type="entry name" value="S-adenosyl-L-methionine-dependent methyltransferases"/>
    <property type="match status" value="1"/>
</dbReference>
<evidence type="ECO:0000256" key="1">
    <source>
        <dbReference type="ARBA" id="ARBA00011975"/>
    </source>
</evidence>
<sequence length="356" mass="39249">MSRRPSPIAGVDLFCGVGGLSAGLQQAGITINAGIDIDETCSYPFEANIGASFLARDVREISAEHLNSIWAGNKVRLLAGCAPCQPFSSYRRGVDTSHESGWPLLAEFGRLIASTLPELVTMENVPRIAKSEVFIEFLRKLRTNGYWVDWKSCYGPRYGLPQHRRRLVLVASKLGPIKVPEGSLEPEDFATVRTAIGDLPSVASGERHELDPLHASRRLSDINMKRIAMSKPGGTWEDWPEELRAECHRRSSGSTFKNVYARMSWDDPSPTITTLATNFGAGRFGHPEQDRPITMREAALLQGFPRDYLFSKPGRMPQFAPVTRLIGNAVPPPLAKSIGSSLLNHVHECSSRNQGK</sequence>
<dbReference type="PRINTS" id="PR00105">
    <property type="entry name" value="C5METTRFRASE"/>
</dbReference>
<evidence type="ECO:0000256" key="3">
    <source>
        <dbReference type="ARBA" id="ARBA00022679"/>
    </source>
</evidence>
<name>A0ABU2M2S8_9ACTN</name>
<dbReference type="InterPro" id="IPR031303">
    <property type="entry name" value="C5_meth_CS"/>
</dbReference>
<dbReference type="GO" id="GO:0003886">
    <property type="term" value="F:DNA (cytosine-5-)-methyltransferase activity"/>
    <property type="evidence" value="ECO:0007669"/>
    <property type="project" value="UniProtKB-EC"/>
</dbReference>
<dbReference type="PANTHER" id="PTHR10629">
    <property type="entry name" value="CYTOSINE-SPECIFIC METHYLTRANSFERASE"/>
    <property type="match status" value="1"/>
</dbReference>
<evidence type="ECO:0000256" key="7">
    <source>
        <dbReference type="RuleBase" id="RU000416"/>
    </source>
</evidence>
<accession>A0ABU2M2S8</accession>
<dbReference type="InterPro" id="IPR029063">
    <property type="entry name" value="SAM-dependent_MTases_sf"/>
</dbReference>
<comment type="caution">
    <text evidence="8">The sequence shown here is derived from an EMBL/GenBank/DDBJ whole genome shotgun (WGS) entry which is preliminary data.</text>
</comment>
<dbReference type="PROSITE" id="PS00095">
    <property type="entry name" value="C5_MTASE_2"/>
    <property type="match status" value="1"/>
</dbReference>
<evidence type="ECO:0000313" key="8">
    <source>
        <dbReference type="EMBL" id="MDT0326955.1"/>
    </source>
</evidence>
<feature type="active site" evidence="6">
    <location>
        <position position="84"/>
    </location>
</feature>
<dbReference type="InterPro" id="IPR050390">
    <property type="entry name" value="C5-Methyltransferase"/>
</dbReference>
<dbReference type="PANTHER" id="PTHR10629:SF52">
    <property type="entry name" value="DNA (CYTOSINE-5)-METHYLTRANSFERASE 1"/>
    <property type="match status" value="1"/>
</dbReference>
<dbReference type="RefSeq" id="WP_311509740.1">
    <property type="nucleotide sequence ID" value="NZ_JAVREP010000001.1"/>
</dbReference>
<evidence type="ECO:0000256" key="4">
    <source>
        <dbReference type="ARBA" id="ARBA00022691"/>
    </source>
</evidence>
<reference evidence="9" key="1">
    <citation type="submission" date="2023-07" db="EMBL/GenBank/DDBJ databases">
        <title>30 novel species of actinomycetes from the DSMZ collection.</title>
        <authorList>
            <person name="Nouioui I."/>
        </authorList>
    </citation>
    <scope>NUCLEOTIDE SEQUENCE [LARGE SCALE GENOMIC DNA]</scope>
    <source>
        <strain evidence="9">DSM 44743</strain>
    </source>
</reference>
<dbReference type="EC" id="2.1.1.37" evidence="1"/>
<keyword evidence="3 6" id="KW-0808">Transferase</keyword>
<comment type="similarity">
    <text evidence="6 7">Belongs to the class I-like SAM-binding methyltransferase superfamily. C5-methyltransferase family.</text>
</comment>
<gene>
    <name evidence="8" type="ORF">RM479_00850</name>
</gene>
<keyword evidence="9" id="KW-1185">Reference proteome</keyword>
<protein>
    <recommendedName>
        <fullName evidence="1">DNA (cytosine-5-)-methyltransferase</fullName>
        <ecNumber evidence="1">2.1.1.37</ecNumber>
    </recommendedName>
</protein>
<keyword evidence="4 6" id="KW-0949">S-adenosyl-L-methionine</keyword>
<organism evidence="8 9">
    <name type="scientific">Nocardiopsis lambiniae</name>
    <dbReference type="NCBI Taxonomy" id="3075539"/>
    <lineage>
        <taxon>Bacteria</taxon>
        <taxon>Bacillati</taxon>
        <taxon>Actinomycetota</taxon>
        <taxon>Actinomycetes</taxon>
        <taxon>Streptosporangiales</taxon>
        <taxon>Nocardiopsidaceae</taxon>
        <taxon>Nocardiopsis</taxon>
    </lineage>
</organism>
<dbReference type="Proteomes" id="UP001183390">
    <property type="component" value="Unassembled WGS sequence"/>
</dbReference>
<evidence type="ECO:0000256" key="6">
    <source>
        <dbReference type="PROSITE-ProRule" id="PRU01016"/>
    </source>
</evidence>
<proteinExistence type="inferred from homology"/>
<dbReference type="Gene3D" id="3.90.120.10">
    <property type="entry name" value="DNA Methylase, subunit A, domain 2"/>
    <property type="match status" value="1"/>
</dbReference>